<name>A0AA39TIH9_ACESA</name>
<comment type="similarity">
    <text evidence="1 4">Belongs to the UDP-glycosyltransferase family.</text>
</comment>
<reference evidence="6" key="2">
    <citation type="submission" date="2023-06" db="EMBL/GenBank/DDBJ databases">
        <authorList>
            <person name="Swenson N.G."/>
            <person name="Wegrzyn J.L."/>
            <person name="Mcevoy S.L."/>
        </authorList>
    </citation>
    <scope>NUCLEOTIDE SEQUENCE</scope>
    <source>
        <strain evidence="6">NS2018</strain>
        <tissue evidence="6">Leaf</tissue>
    </source>
</reference>
<dbReference type="CDD" id="cd03784">
    <property type="entry name" value="GT1_Gtf-like"/>
    <property type="match status" value="1"/>
</dbReference>
<reference evidence="6" key="1">
    <citation type="journal article" date="2022" name="Plant J.">
        <title>Strategies of tolerance reflected in two North American maple genomes.</title>
        <authorList>
            <person name="McEvoy S.L."/>
            <person name="Sezen U.U."/>
            <person name="Trouern-Trend A."/>
            <person name="McMahon S.M."/>
            <person name="Schaberg P.G."/>
            <person name="Yang J."/>
            <person name="Wegrzyn J.L."/>
            <person name="Swenson N.G."/>
        </authorList>
    </citation>
    <scope>NUCLEOTIDE SEQUENCE</scope>
    <source>
        <strain evidence="6">NS2018</strain>
    </source>
</reference>
<dbReference type="EMBL" id="JAUESC010000002">
    <property type="protein sequence ID" value="KAK0605720.1"/>
    <property type="molecule type" value="Genomic_DNA"/>
</dbReference>
<dbReference type="GO" id="GO:0047209">
    <property type="term" value="F:coniferyl-alcohol glucosyltransferase activity"/>
    <property type="evidence" value="ECO:0007669"/>
    <property type="project" value="TreeGrafter"/>
</dbReference>
<evidence type="ECO:0000256" key="3">
    <source>
        <dbReference type="ARBA" id="ARBA00022679"/>
    </source>
</evidence>
<organism evidence="6 7">
    <name type="scientific">Acer saccharum</name>
    <name type="common">Sugar maple</name>
    <dbReference type="NCBI Taxonomy" id="4024"/>
    <lineage>
        <taxon>Eukaryota</taxon>
        <taxon>Viridiplantae</taxon>
        <taxon>Streptophyta</taxon>
        <taxon>Embryophyta</taxon>
        <taxon>Tracheophyta</taxon>
        <taxon>Spermatophyta</taxon>
        <taxon>Magnoliopsida</taxon>
        <taxon>eudicotyledons</taxon>
        <taxon>Gunneridae</taxon>
        <taxon>Pentapetalae</taxon>
        <taxon>rosids</taxon>
        <taxon>malvids</taxon>
        <taxon>Sapindales</taxon>
        <taxon>Sapindaceae</taxon>
        <taxon>Hippocastanoideae</taxon>
        <taxon>Acereae</taxon>
        <taxon>Acer</taxon>
    </lineage>
</organism>
<dbReference type="EC" id="2.4.1.-" evidence="5"/>
<keyword evidence="7" id="KW-1185">Reference proteome</keyword>
<keyword evidence="2 4" id="KW-0328">Glycosyltransferase</keyword>
<proteinExistence type="inferred from homology"/>
<dbReference type="SUPFAM" id="SSF53756">
    <property type="entry name" value="UDP-Glycosyltransferase/glycogen phosphorylase"/>
    <property type="match status" value="1"/>
</dbReference>
<dbReference type="Gene3D" id="3.40.50.2000">
    <property type="entry name" value="Glycogen Phosphorylase B"/>
    <property type="match status" value="2"/>
</dbReference>
<dbReference type="PANTHER" id="PTHR48046">
    <property type="entry name" value="UDP-GLYCOSYLTRANSFERASE 72E1"/>
    <property type="match status" value="1"/>
</dbReference>
<dbReference type="FunFam" id="3.40.50.2000:FF:000056">
    <property type="entry name" value="Glycosyltransferase"/>
    <property type="match status" value="1"/>
</dbReference>
<evidence type="ECO:0000256" key="2">
    <source>
        <dbReference type="ARBA" id="ARBA00022676"/>
    </source>
</evidence>
<comment type="caution">
    <text evidence="6">The sequence shown here is derived from an EMBL/GenBank/DDBJ whole genome shotgun (WGS) entry which is preliminary data.</text>
</comment>
<sequence length="498" mass="54351">MATPITKPHAAMFCSPGMGHLVPFFELAKRFVTQLDFQVTIFVLSITDASTIRSHQFLHSASNLFNIVSLPPVDISGLVDAPFIGTKIAMMMHQSLPALRSAISEMTSTSTSSDLPPVTALIVDVFGIEALAIAEEFRIPKYVFDISSAWYLATMLYAPTLDVEVLDEHANKKLPIKIPGCTTLRFEDTLDVFEDPNSPARSGFLCIGKEASTADGFLVNTWEDLEPKTLKALRDTKSLGSIIRGPVYPVGPMAIPVGPTPPPQPVSRRSHVLDWLDLQPTESVIYVSFGSGGTLSAKQTIELAYGLELSQQRFVWVVRAPVENDASGSYLTIGNDDRAGNIISDYLPDGFLSRTHNVGLVVPTWAPQTEILGHPSIGGFFSHCGWNSSIESIVNGVPMVAWPFYADHKLTATMLTEEFGVAVRLKVSPSSNGVVGRVEVKMMVRRIMVDEEGHSIRSRVEELKHSAHKALSEGGTSYCSLSQVAKDCQIRLQAYSDL</sequence>
<dbReference type="PANTHER" id="PTHR48046:SF7">
    <property type="entry name" value="UDP-GLYCOSYLTRANSFERASE 72E1"/>
    <property type="match status" value="1"/>
</dbReference>
<dbReference type="InterPro" id="IPR035595">
    <property type="entry name" value="UDP_glycos_trans_CS"/>
</dbReference>
<dbReference type="Pfam" id="PF00201">
    <property type="entry name" value="UDPGT"/>
    <property type="match status" value="1"/>
</dbReference>
<dbReference type="Proteomes" id="UP001168877">
    <property type="component" value="Unassembled WGS sequence"/>
</dbReference>
<evidence type="ECO:0000313" key="7">
    <source>
        <dbReference type="Proteomes" id="UP001168877"/>
    </source>
</evidence>
<protein>
    <recommendedName>
        <fullName evidence="5">Glycosyltransferase</fullName>
        <ecNumber evidence="5">2.4.1.-</ecNumber>
    </recommendedName>
</protein>
<keyword evidence="3 4" id="KW-0808">Transferase</keyword>
<dbReference type="PROSITE" id="PS00375">
    <property type="entry name" value="UDPGT"/>
    <property type="match status" value="1"/>
</dbReference>
<evidence type="ECO:0000256" key="5">
    <source>
        <dbReference type="RuleBase" id="RU362057"/>
    </source>
</evidence>
<dbReference type="AlphaFoldDB" id="A0AA39TIH9"/>
<gene>
    <name evidence="6" type="ORF">LWI29_030005</name>
</gene>
<accession>A0AA39TIH9</accession>
<evidence type="ECO:0000256" key="4">
    <source>
        <dbReference type="RuleBase" id="RU003718"/>
    </source>
</evidence>
<dbReference type="InterPro" id="IPR002213">
    <property type="entry name" value="UDP_glucos_trans"/>
</dbReference>
<evidence type="ECO:0000313" key="6">
    <source>
        <dbReference type="EMBL" id="KAK0605720.1"/>
    </source>
</evidence>
<evidence type="ECO:0000256" key="1">
    <source>
        <dbReference type="ARBA" id="ARBA00009995"/>
    </source>
</evidence>